<dbReference type="EnsemblPlants" id="Solyc11g039815.1.1">
    <property type="protein sequence ID" value="Solyc11g039815.1.1"/>
    <property type="gene ID" value="Solyc11g039815.1"/>
</dbReference>
<accession>A0A3Q7IVK0</accession>
<keyword evidence="2" id="KW-1185">Reference proteome</keyword>
<organism evidence="1">
    <name type="scientific">Solanum lycopersicum</name>
    <name type="common">Tomato</name>
    <name type="synonym">Lycopersicon esculentum</name>
    <dbReference type="NCBI Taxonomy" id="4081"/>
    <lineage>
        <taxon>Eukaryota</taxon>
        <taxon>Viridiplantae</taxon>
        <taxon>Streptophyta</taxon>
        <taxon>Embryophyta</taxon>
        <taxon>Tracheophyta</taxon>
        <taxon>Spermatophyta</taxon>
        <taxon>Magnoliopsida</taxon>
        <taxon>eudicotyledons</taxon>
        <taxon>Gunneridae</taxon>
        <taxon>Pentapetalae</taxon>
        <taxon>asterids</taxon>
        <taxon>lamiids</taxon>
        <taxon>Solanales</taxon>
        <taxon>Solanaceae</taxon>
        <taxon>Solanoideae</taxon>
        <taxon>Solaneae</taxon>
        <taxon>Solanum</taxon>
        <taxon>Solanum subgen. Lycopersicon</taxon>
    </lineage>
</organism>
<evidence type="ECO:0000313" key="2">
    <source>
        <dbReference type="Proteomes" id="UP000004994"/>
    </source>
</evidence>
<evidence type="ECO:0000313" key="1">
    <source>
        <dbReference type="EnsemblPlants" id="Solyc11g039815.1.1"/>
    </source>
</evidence>
<dbReference type="Proteomes" id="UP000004994">
    <property type="component" value="Chromosome 11"/>
</dbReference>
<evidence type="ECO:0008006" key="3">
    <source>
        <dbReference type="Google" id="ProtNLM"/>
    </source>
</evidence>
<dbReference type="InterPro" id="IPR011009">
    <property type="entry name" value="Kinase-like_dom_sf"/>
</dbReference>
<proteinExistence type="predicted"/>
<protein>
    <recommendedName>
        <fullName evidence="3">Protein kinase domain-containing protein</fullName>
    </recommendedName>
</protein>
<dbReference type="InParanoid" id="A0A3Q7IVK0"/>
<reference evidence="1" key="2">
    <citation type="submission" date="2019-01" db="UniProtKB">
        <authorList>
            <consortium name="EnsemblPlants"/>
        </authorList>
    </citation>
    <scope>IDENTIFICATION</scope>
    <source>
        <strain evidence="1">cv. Heinz 1706</strain>
    </source>
</reference>
<reference evidence="1" key="1">
    <citation type="journal article" date="2012" name="Nature">
        <title>The tomato genome sequence provides insights into fleshy fruit evolution.</title>
        <authorList>
            <consortium name="Tomato Genome Consortium"/>
        </authorList>
    </citation>
    <scope>NUCLEOTIDE SEQUENCE [LARGE SCALE GENOMIC DNA]</scope>
    <source>
        <strain evidence="1">cv. Heinz 1706</strain>
    </source>
</reference>
<sequence length="74" mass="8523">MISFIISHPLSVPFMSINFFKNQTPFSIIMGLEEKGCVLYGKYELRRFLVQGSFSKVYHDLNFVTGENIAMKVL</sequence>
<dbReference type="SUPFAM" id="SSF56112">
    <property type="entry name" value="Protein kinase-like (PK-like)"/>
    <property type="match status" value="1"/>
</dbReference>
<dbReference type="STRING" id="4081.A0A3Q7IVK0"/>
<dbReference type="Gramene" id="Solyc11g039815.1.1">
    <property type="protein sequence ID" value="Solyc11g039815.1.1"/>
    <property type="gene ID" value="Solyc11g039815.1"/>
</dbReference>
<dbReference type="AlphaFoldDB" id="A0A3Q7IVK0"/>
<name>A0A3Q7IVK0_SOLLC</name>